<dbReference type="InterPro" id="IPR001734">
    <property type="entry name" value="Na/solute_symporter"/>
</dbReference>
<evidence type="ECO:0000256" key="10">
    <source>
        <dbReference type="ARBA" id="ARBA00023136"/>
    </source>
</evidence>
<dbReference type="Pfam" id="PF02518">
    <property type="entry name" value="HATPase_c"/>
    <property type="match status" value="1"/>
</dbReference>
<proteinExistence type="inferred from homology"/>
<feature type="domain" description="Histidine kinase" evidence="14">
    <location>
        <begin position="811"/>
        <end position="1024"/>
    </location>
</feature>
<dbReference type="InterPro" id="IPR036097">
    <property type="entry name" value="HisK_dim/P_sf"/>
</dbReference>
<feature type="modified residue" description="4-aspartylphosphate" evidence="11">
    <location>
        <position position="1094"/>
    </location>
</feature>
<evidence type="ECO:0000313" key="16">
    <source>
        <dbReference type="EMBL" id="SMA50027.1"/>
    </source>
</evidence>
<dbReference type="Gene3D" id="1.20.1730.10">
    <property type="entry name" value="Sodium/glucose cotransporter"/>
    <property type="match status" value="1"/>
</dbReference>
<dbReference type="CDD" id="cd00156">
    <property type="entry name" value="REC"/>
    <property type="match status" value="1"/>
</dbReference>
<evidence type="ECO:0000313" key="17">
    <source>
        <dbReference type="Proteomes" id="UP000196573"/>
    </source>
</evidence>
<dbReference type="InterPro" id="IPR003661">
    <property type="entry name" value="HisK_dim/P_dom"/>
</dbReference>
<dbReference type="PANTHER" id="PTHR43047:SF9">
    <property type="entry name" value="HISTIDINE KINASE"/>
    <property type="match status" value="1"/>
</dbReference>
<feature type="transmembrane region" description="Helical" evidence="13">
    <location>
        <begin position="301"/>
        <end position="321"/>
    </location>
</feature>
<evidence type="ECO:0000256" key="8">
    <source>
        <dbReference type="ARBA" id="ARBA00022777"/>
    </source>
</evidence>
<keyword evidence="5 11" id="KW-0597">Phosphoprotein</keyword>
<evidence type="ECO:0000256" key="6">
    <source>
        <dbReference type="ARBA" id="ARBA00022679"/>
    </source>
</evidence>
<keyword evidence="17" id="KW-1185">Reference proteome</keyword>
<feature type="transmembrane region" description="Helical" evidence="13">
    <location>
        <begin position="28"/>
        <end position="49"/>
    </location>
</feature>
<dbReference type="SMART" id="SM00388">
    <property type="entry name" value="HisKA"/>
    <property type="match status" value="1"/>
</dbReference>
<dbReference type="SMART" id="SM00387">
    <property type="entry name" value="HATPase_c"/>
    <property type="match status" value="1"/>
</dbReference>
<evidence type="ECO:0000256" key="4">
    <source>
        <dbReference type="ARBA" id="ARBA00012438"/>
    </source>
</evidence>
<dbReference type="SUPFAM" id="SSF55874">
    <property type="entry name" value="ATPase domain of HSP90 chaperone/DNA topoisomerase II/histidine kinase"/>
    <property type="match status" value="1"/>
</dbReference>
<dbReference type="PROSITE" id="PS50109">
    <property type="entry name" value="HIS_KIN"/>
    <property type="match status" value="1"/>
</dbReference>
<dbReference type="PROSITE" id="PS50283">
    <property type="entry name" value="NA_SOLUT_SYMP_3"/>
    <property type="match status" value="1"/>
</dbReference>
<dbReference type="InterPro" id="IPR011006">
    <property type="entry name" value="CheY-like_superfamily"/>
</dbReference>
<dbReference type="Gene3D" id="1.10.287.130">
    <property type="match status" value="1"/>
</dbReference>
<evidence type="ECO:0000256" key="5">
    <source>
        <dbReference type="ARBA" id="ARBA00022553"/>
    </source>
</evidence>
<dbReference type="PROSITE" id="PS50110">
    <property type="entry name" value="RESPONSE_REGULATORY"/>
    <property type="match status" value="1"/>
</dbReference>
<dbReference type="CDD" id="cd00082">
    <property type="entry name" value="HisKA"/>
    <property type="match status" value="1"/>
</dbReference>
<dbReference type="Pfam" id="PF00072">
    <property type="entry name" value="Response_reg"/>
    <property type="match status" value="1"/>
</dbReference>
<feature type="transmembrane region" description="Helical" evidence="13">
    <location>
        <begin position="137"/>
        <end position="168"/>
    </location>
</feature>
<feature type="transmembrane region" description="Helical" evidence="13">
    <location>
        <begin position="61"/>
        <end position="82"/>
    </location>
</feature>
<dbReference type="CDD" id="cd00075">
    <property type="entry name" value="HATPase"/>
    <property type="match status" value="1"/>
</dbReference>
<comment type="subcellular location">
    <subcellularLocation>
        <location evidence="2">Membrane</location>
        <topology evidence="2">Multi-pass membrane protein</topology>
    </subcellularLocation>
</comment>
<dbReference type="FunFam" id="1.10.287.130:FF:000063">
    <property type="entry name" value="Hybrid sensor histidine kinase/response regulator"/>
    <property type="match status" value="1"/>
</dbReference>
<gene>
    <name evidence="16" type="primary">pleC</name>
    <name evidence="16" type="ORF">EHSB41UT_03818</name>
</gene>
<feature type="transmembrane region" description="Helical" evidence="13">
    <location>
        <begin position="431"/>
        <end position="452"/>
    </location>
</feature>
<dbReference type="Gene3D" id="3.30.450.20">
    <property type="entry name" value="PAS domain"/>
    <property type="match status" value="1"/>
</dbReference>
<comment type="catalytic activity">
    <reaction evidence="1">
        <text>ATP + protein L-histidine = ADP + protein N-phospho-L-histidine.</text>
        <dbReference type="EC" id="2.7.13.3"/>
    </reaction>
</comment>
<evidence type="ECO:0000256" key="7">
    <source>
        <dbReference type="ARBA" id="ARBA00022692"/>
    </source>
</evidence>
<dbReference type="RefSeq" id="WP_207626707.1">
    <property type="nucleotide sequence ID" value="NZ_CBCSCN010000005.1"/>
</dbReference>
<feature type="transmembrane region" description="Helical" evidence="13">
    <location>
        <begin position="88"/>
        <end position="108"/>
    </location>
</feature>
<feature type="transmembrane region" description="Helical" evidence="13">
    <location>
        <begin position="188"/>
        <end position="205"/>
    </location>
</feature>
<evidence type="ECO:0000256" key="9">
    <source>
        <dbReference type="ARBA" id="ARBA00022989"/>
    </source>
</evidence>
<comment type="similarity">
    <text evidence="3">Belongs to the sodium:solute symporter (SSF) (TC 2.A.21) family.</text>
</comment>
<feature type="transmembrane region" description="Helical" evidence="13">
    <location>
        <begin position="217"/>
        <end position="242"/>
    </location>
</feature>
<evidence type="ECO:0000259" key="14">
    <source>
        <dbReference type="PROSITE" id="PS50109"/>
    </source>
</evidence>
<sequence length="1166" mass="129240">MTVALAMIVQIGDYFPKEQQERIPMNGWLIALVSLMYAGGLFAVAWYGDRSHRFRSPRWQPLVYSLTLAVYFTSWSFFGAVGQAASNVWLFLPIYIAPLLIMTLFWRIQARMIALGKQENITSIADFLAARYGRSRLVAVMATLVAVLGVVPYIALQLKAIVMGYTLLSDSEYYLTGMATSLPDASDNILLVALVLAGFSILFGTRNLDATEHHHGVMLAVAAESLLKLFAFLAVGIFVVWNAPTGWEQELVQLPPPSGDDWFNLMALSLISMAAFFCLPRQFHTTVVENADIQHFRVARRVFPIYLILIALFVPLIAILGKQLLMPGVIPDTFVISLPLGLGNQSLALLAYIGGMSAAIGMVVVSVIALAIMLGNEVVIPLLLRGRRLDKGSHREMRGVLLNIRRGLIVVVLLLSWAFARMIEGQSLAGLGFLSFTALAQLAPGLIGGLLWRNSNSYGVVAGILGGGFCWLIYVVLPAVGITLGPVDTLAGYFPESVNAAGMLVSLLVNLVFYLAGSLLFLPRLQERHQAGRFLDVQVPGENEFPGMNIRVDELEQLVSRFVGEEKVRQLFETYAEGEQSWLFRQRRASPELMVMNERLLASVLGASSARLVMKSLIKGSSVEFHDVENIVGEASSVLEFNRELLQSSIENISQGLSVVDRDLRLVAWNQHYLDIFHYPEGMVRVGRHISELIRYNAEQGRCGPGSPQEHVRKRLGWMQKGTAHRSERTYANGTVIQILGNPMPGGGFVMSFTDITEFRRVENQLKGVNEQLEVRVQQRTRELETLNQDLLEAKRQAEQANSARRRFYAAISHDLMQPMHAARLFTSTLVDEYQDGRVGELGQQLDSALQSAEGLLKDLQELSRLETGKVSKHLESFPIHDLLEPLASEYGVMAEQYQVDFRLLDSKAVIASDRLLLRRILQNFLANAFRYAGHGGGSRVLLACRRDRNGLRIEVRDNGPGIPQEKQKQVFKAFQRLDSRDTQGLGLGLAISRGIARVLEHDLGLRSEEGRGAVFSITVPVGEKTETPLRKARPVPQDRLNGLQVLCIDNDPMILEGLQALLGRWGCEVVTAVDEEGAVQQLEYCSPDIILADYHLDNGCFGVDVIYRIREALERDIPALVVTADATPALKARLRAEEIGFLTKPVKPAALRAMLNRLAVIVDMP</sequence>
<dbReference type="AlphaFoldDB" id="A0A1X7ARJ0"/>
<dbReference type="InterPro" id="IPR036890">
    <property type="entry name" value="HATPase_C_sf"/>
</dbReference>
<dbReference type="InterPro" id="IPR038377">
    <property type="entry name" value="Na/Glc_symporter_sf"/>
</dbReference>
<keyword evidence="8" id="KW-0418">Kinase</keyword>
<evidence type="ECO:0000256" key="2">
    <source>
        <dbReference type="ARBA" id="ARBA00004141"/>
    </source>
</evidence>
<feature type="transmembrane region" description="Helical" evidence="13">
    <location>
        <begin position="262"/>
        <end position="280"/>
    </location>
</feature>
<evidence type="ECO:0000256" key="12">
    <source>
        <dbReference type="SAM" id="Coils"/>
    </source>
</evidence>
<evidence type="ECO:0000259" key="15">
    <source>
        <dbReference type="PROSITE" id="PS50110"/>
    </source>
</evidence>
<feature type="coiled-coil region" evidence="12">
    <location>
        <begin position="770"/>
        <end position="804"/>
    </location>
</feature>
<dbReference type="Gene3D" id="3.30.565.10">
    <property type="entry name" value="Histidine kinase-like ATPase, C-terminal domain"/>
    <property type="match status" value="1"/>
</dbReference>
<dbReference type="Pfam" id="PF12860">
    <property type="entry name" value="PAS_7"/>
    <property type="match status" value="1"/>
</dbReference>
<dbReference type="InterPro" id="IPR005467">
    <property type="entry name" value="His_kinase_dom"/>
</dbReference>
<dbReference type="PRINTS" id="PR00344">
    <property type="entry name" value="BCTRLSENSOR"/>
</dbReference>
<accession>A0A1X7ARJ0</accession>
<dbReference type="CDD" id="cd10322">
    <property type="entry name" value="SLC5sbd"/>
    <property type="match status" value="1"/>
</dbReference>
<dbReference type="SUPFAM" id="SSF52172">
    <property type="entry name" value="CheY-like"/>
    <property type="match status" value="1"/>
</dbReference>
<dbReference type="InterPro" id="IPR001789">
    <property type="entry name" value="Sig_transdc_resp-reg_receiver"/>
</dbReference>
<dbReference type="GO" id="GO:0009927">
    <property type="term" value="F:histidine phosphotransfer kinase activity"/>
    <property type="evidence" value="ECO:0007669"/>
    <property type="project" value="TreeGrafter"/>
</dbReference>
<keyword evidence="6 16" id="KW-0808">Transferase</keyword>
<keyword evidence="7 13" id="KW-0812">Transmembrane</keyword>
<dbReference type="EMBL" id="FWPT01000010">
    <property type="protein sequence ID" value="SMA50027.1"/>
    <property type="molecule type" value="Genomic_DNA"/>
</dbReference>
<evidence type="ECO:0000256" key="1">
    <source>
        <dbReference type="ARBA" id="ARBA00000085"/>
    </source>
</evidence>
<dbReference type="InterPro" id="IPR003594">
    <property type="entry name" value="HATPase_dom"/>
</dbReference>
<evidence type="ECO:0000256" key="13">
    <source>
        <dbReference type="SAM" id="Phobius"/>
    </source>
</evidence>
<organism evidence="16 17">
    <name type="scientific">Parendozoicomonas haliclonae</name>
    <dbReference type="NCBI Taxonomy" id="1960125"/>
    <lineage>
        <taxon>Bacteria</taxon>
        <taxon>Pseudomonadati</taxon>
        <taxon>Pseudomonadota</taxon>
        <taxon>Gammaproteobacteria</taxon>
        <taxon>Oceanospirillales</taxon>
        <taxon>Endozoicomonadaceae</taxon>
        <taxon>Parendozoicomonas</taxon>
    </lineage>
</organism>
<feature type="transmembrane region" description="Helical" evidence="13">
    <location>
        <begin position="500"/>
        <end position="522"/>
    </location>
</feature>
<dbReference type="GO" id="GO:0000155">
    <property type="term" value="F:phosphorelay sensor kinase activity"/>
    <property type="evidence" value="ECO:0007669"/>
    <property type="project" value="InterPro"/>
</dbReference>
<dbReference type="SMART" id="SM00448">
    <property type="entry name" value="REC"/>
    <property type="match status" value="1"/>
</dbReference>
<feature type="transmembrane region" description="Helical" evidence="13">
    <location>
        <begin position="349"/>
        <end position="379"/>
    </location>
</feature>
<protein>
    <recommendedName>
        <fullName evidence="4">histidine kinase</fullName>
        <ecNumber evidence="4">2.7.13.3</ecNumber>
    </recommendedName>
</protein>
<dbReference type="PANTHER" id="PTHR43047">
    <property type="entry name" value="TWO-COMPONENT HISTIDINE PROTEIN KINASE"/>
    <property type="match status" value="1"/>
</dbReference>
<feature type="transmembrane region" description="Helical" evidence="13">
    <location>
        <begin position="400"/>
        <end position="419"/>
    </location>
</feature>
<evidence type="ECO:0000256" key="3">
    <source>
        <dbReference type="ARBA" id="ARBA00006434"/>
    </source>
</evidence>
<dbReference type="InterPro" id="IPR035965">
    <property type="entry name" value="PAS-like_dom_sf"/>
</dbReference>
<dbReference type="Pfam" id="PF00512">
    <property type="entry name" value="HisKA"/>
    <property type="match status" value="1"/>
</dbReference>
<reference evidence="16 17" key="1">
    <citation type="submission" date="2017-03" db="EMBL/GenBank/DDBJ databases">
        <authorList>
            <person name="Afonso C.L."/>
            <person name="Miller P.J."/>
            <person name="Scott M.A."/>
            <person name="Spackman E."/>
            <person name="Goraichik I."/>
            <person name="Dimitrov K.M."/>
            <person name="Suarez D.L."/>
            <person name="Swayne D.E."/>
        </authorList>
    </citation>
    <scope>NUCLEOTIDE SEQUENCE [LARGE SCALE GENOMIC DNA]</scope>
    <source>
        <strain evidence="16">SB41UT1</strain>
    </source>
</reference>
<dbReference type="Proteomes" id="UP000196573">
    <property type="component" value="Unassembled WGS sequence"/>
</dbReference>
<dbReference type="SUPFAM" id="SSF55785">
    <property type="entry name" value="PYP-like sensor domain (PAS domain)"/>
    <property type="match status" value="1"/>
</dbReference>
<dbReference type="GO" id="GO:0022857">
    <property type="term" value="F:transmembrane transporter activity"/>
    <property type="evidence" value="ECO:0007669"/>
    <property type="project" value="InterPro"/>
</dbReference>
<evidence type="ECO:0000256" key="11">
    <source>
        <dbReference type="PROSITE-ProRule" id="PRU00169"/>
    </source>
</evidence>
<keyword evidence="12" id="KW-0175">Coiled coil</keyword>
<dbReference type="SUPFAM" id="SSF47384">
    <property type="entry name" value="Homodimeric domain of signal transducing histidine kinase"/>
    <property type="match status" value="1"/>
</dbReference>
<dbReference type="FunFam" id="3.30.565.10:FF:000049">
    <property type="entry name" value="Two-component sensor histidine kinase"/>
    <property type="match status" value="1"/>
</dbReference>
<dbReference type="InterPro" id="IPR004358">
    <property type="entry name" value="Sig_transdc_His_kin-like_C"/>
</dbReference>
<dbReference type="Gene3D" id="3.40.50.2300">
    <property type="match status" value="1"/>
</dbReference>
<name>A0A1X7ARJ0_9GAMM</name>
<keyword evidence="10 13" id="KW-0472">Membrane</keyword>
<dbReference type="EC" id="2.7.13.3" evidence="4"/>
<feature type="transmembrane region" description="Helical" evidence="13">
    <location>
        <begin position="459"/>
        <end position="480"/>
    </location>
</feature>
<keyword evidence="9 13" id="KW-1133">Transmembrane helix</keyword>
<feature type="domain" description="Response regulatory" evidence="15">
    <location>
        <begin position="1045"/>
        <end position="1160"/>
    </location>
</feature>
<dbReference type="GO" id="GO:0005886">
    <property type="term" value="C:plasma membrane"/>
    <property type="evidence" value="ECO:0007669"/>
    <property type="project" value="TreeGrafter"/>
</dbReference>